<evidence type="ECO:0000313" key="2">
    <source>
        <dbReference type="Proteomes" id="UP001055125"/>
    </source>
</evidence>
<organism evidence="1 2">
    <name type="scientific">Methylobacterium iners</name>
    <dbReference type="NCBI Taxonomy" id="418707"/>
    <lineage>
        <taxon>Bacteria</taxon>
        <taxon>Pseudomonadati</taxon>
        <taxon>Pseudomonadota</taxon>
        <taxon>Alphaproteobacteria</taxon>
        <taxon>Hyphomicrobiales</taxon>
        <taxon>Methylobacteriaceae</taxon>
        <taxon>Methylobacterium</taxon>
    </lineage>
</organism>
<reference evidence="1" key="1">
    <citation type="journal article" date="2021" name="Front. Microbiol.">
        <title>Comprehensive Comparative Genomics and Phenotyping of Methylobacterium Species.</title>
        <authorList>
            <person name="Alessa O."/>
            <person name="Ogura Y."/>
            <person name="Fujitani Y."/>
            <person name="Takami H."/>
            <person name="Hayashi T."/>
            <person name="Sahin N."/>
            <person name="Tani A."/>
        </authorList>
    </citation>
    <scope>NUCLEOTIDE SEQUENCE</scope>
    <source>
        <strain evidence="1">DSM 19015</strain>
    </source>
</reference>
<dbReference type="Proteomes" id="UP001055125">
    <property type="component" value="Unassembled WGS sequence"/>
</dbReference>
<proteinExistence type="predicted"/>
<name>A0ABQ4S0Y7_9HYPH</name>
<protein>
    <submittedName>
        <fullName evidence="1">Uncharacterized protein</fullName>
    </submittedName>
</protein>
<comment type="caution">
    <text evidence="1">The sequence shown here is derived from an EMBL/GenBank/DDBJ whole genome shotgun (WGS) entry which is preliminary data.</text>
</comment>
<dbReference type="EMBL" id="BPQP01000054">
    <property type="protein sequence ID" value="GJD96097.1"/>
    <property type="molecule type" value="Genomic_DNA"/>
</dbReference>
<sequence length="36" mass="3971">MRASEQDFGAVVMLTVFLTVLYARVGTGILSPKRRS</sequence>
<evidence type="ECO:0000313" key="1">
    <source>
        <dbReference type="EMBL" id="GJD96097.1"/>
    </source>
</evidence>
<keyword evidence="2" id="KW-1185">Reference proteome</keyword>
<reference evidence="1" key="2">
    <citation type="submission" date="2021-08" db="EMBL/GenBank/DDBJ databases">
        <authorList>
            <person name="Tani A."/>
            <person name="Ola A."/>
            <person name="Ogura Y."/>
            <person name="Katsura K."/>
            <person name="Hayashi T."/>
        </authorList>
    </citation>
    <scope>NUCLEOTIDE SEQUENCE</scope>
    <source>
        <strain evidence="1">DSM 19015</strain>
    </source>
</reference>
<gene>
    <name evidence="1" type="ORF">OCOJLMKI_3315</name>
</gene>
<accession>A0ABQ4S0Y7</accession>